<evidence type="ECO:0000313" key="1">
    <source>
        <dbReference type="EMBL" id="KAJ9080546.1"/>
    </source>
</evidence>
<organism evidence="1 2">
    <name type="scientific">Entomophthora muscae</name>
    <dbReference type="NCBI Taxonomy" id="34485"/>
    <lineage>
        <taxon>Eukaryota</taxon>
        <taxon>Fungi</taxon>
        <taxon>Fungi incertae sedis</taxon>
        <taxon>Zoopagomycota</taxon>
        <taxon>Entomophthoromycotina</taxon>
        <taxon>Entomophthoromycetes</taxon>
        <taxon>Entomophthorales</taxon>
        <taxon>Entomophthoraceae</taxon>
        <taxon>Entomophthora</taxon>
    </lineage>
</organism>
<keyword evidence="2" id="KW-1185">Reference proteome</keyword>
<gene>
    <name evidence="1" type="ORF">DSO57_1023787</name>
</gene>
<name>A0ACC2U1U2_9FUNG</name>
<sequence length="112" mass="12162">MAGTLIASGGKSTGCHLSGSGFRRKNIIFLWNPFSVVSDSPNVGESEKRKRGRVDGTITAFAVIVPFIIRRSPRLIQLASGSGPDSKSYFKIFKYFEIARLGAPVQARSIQS</sequence>
<protein>
    <submittedName>
        <fullName evidence="1">Uncharacterized protein</fullName>
    </submittedName>
</protein>
<accession>A0ACC2U1U2</accession>
<proteinExistence type="predicted"/>
<evidence type="ECO:0000313" key="2">
    <source>
        <dbReference type="Proteomes" id="UP001165960"/>
    </source>
</evidence>
<dbReference type="EMBL" id="QTSX02001546">
    <property type="protein sequence ID" value="KAJ9080546.1"/>
    <property type="molecule type" value="Genomic_DNA"/>
</dbReference>
<comment type="caution">
    <text evidence="1">The sequence shown here is derived from an EMBL/GenBank/DDBJ whole genome shotgun (WGS) entry which is preliminary data.</text>
</comment>
<dbReference type="Proteomes" id="UP001165960">
    <property type="component" value="Unassembled WGS sequence"/>
</dbReference>
<reference evidence="1" key="1">
    <citation type="submission" date="2022-04" db="EMBL/GenBank/DDBJ databases">
        <title>Genome of the entomopathogenic fungus Entomophthora muscae.</title>
        <authorList>
            <person name="Elya C."/>
            <person name="Lovett B.R."/>
            <person name="Lee E."/>
            <person name="Macias A.M."/>
            <person name="Hajek A.E."/>
            <person name="De Bivort B.L."/>
            <person name="Kasson M.T."/>
            <person name="De Fine Licht H.H."/>
            <person name="Stajich J.E."/>
        </authorList>
    </citation>
    <scope>NUCLEOTIDE SEQUENCE</scope>
    <source>
        <strain evidence="1">Berkeley</strain>
    </source>
</reference>